<dbReference type="PROSITE" id="PS50262">
    <property type="entry name" value="G_PROTEIN_RECEP_F1_2"/>
    <property type="match status" value="1"/>
</dbReference>
<reference evidence="10" key="3">
    <citation type="submission" date="2025-08" db="UniProtKB">
        <authorList>
            <consortium name="Ensembl"/>
        </authorList>
    </citation>
    <scope>IDENTIFICATION</scope>
</reference>
<dbReference type="Proteomes" id="UP000018467">
    <property type="component" value="Unassembled WGS sequence"/>
</dbReference>
<keyword evidence="7" id="KW-0807">Transducer</keyword>
<dbReference type="Ensembl" id="ENSAMXT00000040667.1">
    <property type="protein sequence ID" value="ENSAMXP00000037697.1"/>
    <property type="gene ID" value="ENSAMXG00000025460.2"/>
</dbReference>
<dbReference type="GO" id="GO:0007204">
    <property type="term" value="P:positive regulation of cytosolic calcium ion concentration"/>
    <property type="evidence" value="ECO:0007669"/>
    <property type="project" value="TreeGrafter"/>
</dbReference>
<keyword evidence="3 8" id="KW-1133">Transmembrane helix</keyword>
<dbReference type="Bgee" id="ENSAMXG00000025460">
    <property type="expression patterns" value="Expressed in pharyngeal gill"/>
</dbReference>
<keyword evidence="4" id="KW-0297">G-protein coupled receptor</keyword>
<dbReference type="GeneTree" id="ENSGT00950000182966"/>
<keyword evidence="2 8" id="KW-0812">Transmembrane</keyword>
<dbReference type="SUPFAM" id="SSF81321">
    <property type="entry name" value="Family A G protein-coupled receptor-like"/>
    <property type="match status" value="1"/>
</dbReference>
<reference evidence="11" key="2">
    <citation type="journal article" date="2014" name="Nat. Commun.">
        <title>The cavefish genome reveals candidate genes for eye loss.</title>
        <authorList>
            <person name="McGaugh S.E."/>
            <person name="Gross J.B."/>
            <person name="Aken B."/>
            <person name="Blin M."/>
            <person name="Borowsky R."/>
            <person name="Chalopin D."/>
            <person name="Hinaux H."/>
            <person name="Jeffery W.R."/>
            <person name="Keene A."/>
            <person name="Ma L."/>
            <person name="Minx P."/>
            <person name="Murphy D."/>
            <person name="O'Quin K.E."/>
            <person name="Retaux S."/>
            <person name="Rohner N."/>
            <person name="Searle S.M."/>
            <person name="Stahl B.A."/>
            <person name="Tabin C."/>
            <person name="Volff J.N."/>
            <person name="Yoshizawa M."/>
            <person name="Warren W.C."/>
        </authorList>
    </citation>
    <scope>NUCLEOTIDE SEQUENCE [LARGE SCALE GENOMIC DNA]</scope>
    <source>
        <strain evidence="11">female</strain>
    </source>
</reference>
<evidence type="ECO:0000256" key="6">
    <source>
        <dbReference type="ARBA" id="ARBA00023170"/>
    </source>
</evidence>
<keyword evidence="11" id="KW-1185">Reference proteome</keyword>
<dbReference type="InterPro" id="IPR050119">
    <property type="entry name" value="CCR1-9-like"/>
</dbReference>
<dbReference type="GO" id="GO:0016493">
    <property type="term" value="F:C-C chemokine receptor activity"/>
    <property type="evidence" value="ECO:0007669"/>
    <property type="project" value="TreeGrafter"/>
</dbReference>
<dbReference type="PANTHER" id="PTHR10489">
    <property type="entry name" value="CELL ADHESION MOLECULE"/>
    <property type="match status" value="1"/>
</dbReference>
<feature type="transmembrane region" description="Helical" evidence="8">
    <location>
        <begin position="46"/>
        <end position="67"/>
    </location>
</feature>
<dbReference type="GO" id="GO:0009897">
    <property type="term" value="C:external side of plasma membrane"/>
    <property type="evidence" value="ECO:0007669"/>
    <property type="project" value="TreeGrafter"/>
</dbReference>
<dbReference type="InterPro" id="IPR017452">
    <property type="entry name" value="GPCR_Rhodpsn_7TM"/>
</dbReference>
<reference evidence="11" key="1">
    <citation type="submission" date="2013-03" db="EMBL/GenBank/DDBJ databases">
        <authorList>
            <person name="Jeffery W."/>
            <person name="Warren W."/>
            <person name="Wilson R.K."/>
        </authorList>
    </citation>
    <scope>NUCLEOTIDE SEQUENCE</scope>
    <source>
        <strain evidence="11">female</strain>
    </source>
</reference>
<evidence type="ECO:0000256" key="5">
    <source>
        <dbReference type="ARBA" id="ARBA00023136"/>
    </source>
</evidence>
<dbReference type="InParanoid" id="A0A3B1J5Z1"/>
<dbReference type="PANTHER" id="PTHR10489:SF946">
    <property type="entry name" value="LEUKOTRIENE B4 RECEPTOR 1-LIKE"/>
    <property type="match status" value="1"/>
</dbReference>
<keyword evidence="6" id="KW-0675">Receptor</keyword>
<feature type="domain" description="G-protein coupled receptors family 1 profile" evidence="9">
    <location>
        <begin position="58"/>
        <end position="302"/>
    </location>
</feature>
<organism evidence="10 11">
    <name type="scientific">Astyanax mexicanus</name>
    <name type="common">Blind cave fish</name>
    <name type="synonym">Astyanax fasciatus mexicanus</name>
    <dbReference type="NCBI Taxonomy" id="7994"/>
    <lineage>
        <taxon>Eukaryota</taxon>
        <taxon>Metazoa</taxon>
        <taxon>Chordata</taxon>
        <taxon>Craniata</taxon>
        <taxon>Vertebrata</taxon>
        <taxon>Euteleostomi</taxon>
        <taxon>Actinopterygii</taxon>
        <taxon>Neopterygii</taxon>
        <taxon>Teleostei</taxon>
        <taxon>Ostariophysi</taxon>
        <taxon>Characiformes</taxon>
        <taxon>Characoidei</taxon>
        <taxon>Acestrorhamphidae</taxon>
        <taxon>Acestrorhamphinae</taxon>
        <taxon>Astyanax</taxon>
    </lineage>
</organism>
<proteinExistence type="predicted"/>
<evidence type="ECO:0000259" key="9">
    <source>
        <dbReference type="PROSITE" id="PS50262"/>
    </source>
</evidence>
<evidence type="ECO:0000256" key="7">
    <source>
        <dbReference type="ARBA" id="ARBA00023224"/>
    </source>
</evidence>
<dbReference type="Gene3D" id="1.20.1070.10">
    <property type="entry name" value="Rhodopsin 7-helix transmembrane proteins"/>
    <property type="match status" value="1"/>
</dbReference>
<evidence type="ECO:0000256" key="1">
    <source>
        <dbReference type="ARBA" id="ARBA00004370"/>
    </source>
</evidence>
<evidence type="ECO:0000256" key="8">
    <source>
        <dbReference type="SAM" id="Phobius"/>
    </source>
</evidence>
<comment type="subcellular location">
    <subcellularLocation>
        <location evidence="1">Membrane</location>
    </subcellularLocation>
</comment>
<dbReference type="Pfam" id="PF00001">
    <property type="entry name" value="7tm_1"/>
    <property type="match status" value="1"/>
</dbReference>
<evidence type="ECO:0000313" key="10">
    <source>
        <dbReference type="Ensembl" id="ENSAMXP00000037697.1"/>
    </source>
</evidence>
<dbReference type="AlphaFoldDB" id="A0A3B1J5Z1"/>
<feature type="transmembrane region" description="Helical" evidence="8">
    <location>
        <begin position="200"/>
        <end position="222"/>
    </location>
</feature>
<dbReference type="GO" id="GO:0060326">
    <property type="term" value="P:cell chemotaxis"/>
    <property type="evidence" value="ECO:0007669"/>
    <property type="project" value="TreeGrafter"/>
</dbReference>
<dbReference type="GO" id="GO:0019722">
    <property type="term" value="P:calcium-mediated signaling"/>
    <property type="evidence" value="ECO:0007669"/>
    <property type="project" value="TreeGrafter"/>
</dbReference>
<evidence type="ECO:0000313" key="11">
    <source>
        <dbReference type="Proteomes" id="UP000018467"/>
    </source>
</evidence>
<dbReference type="CDD" id="cd00637">
    <property type="entry name" value="7tm_classA_rhodopsin-like"/>
    <property type="match status" value="1"/>
</dbReference>
<dbReference type="PRINTS" id="PR00237">
    <property type="entry name" value="GPCRRHODOPSN"/>
</dbReference>
<evidence type="ECO:0000256" key="3">
    <source>
        <dbReference type="ARBA" id="ARBA00022989"/>
    </source>
</evidence>
<feature type="transmembrane region" description="Helical" evidence="8">
    <location>
        <begin position="114"/>
        <end position="135"/>
    </location>
</feature>
<accession>A0A3B1J5Z1</accession>
<name>A0A3B1J5Z1_ASTMX</name>
<dbReference type="InterPro" id="IPR000276">
    <property type="entry name" value="GPCR_Rhodpsn"/>
</dbReference>
<feature type="transmembrane region" description="Helical" evidence="8">
    <location>
        <begin position="156"/>
        <end position="175"/>
    </location>
</feature>
<feature type="transmembrane region" description="Helical" evidence="8">
    <location>
        <begin position="79"/>
        <end position="102"/>
    </location>
</feature>
<protein>
    <recommendedName>
        <fullName evidence="9">G-protein coupled receptors family 1 profile domain-containing protein</fullName>
    </recommendedName>
</protein>
<evidence type="ECO:0000256" key="4">
    <source>
        <dbReference type="ARBA" id="ARBA00023040"/>
    </source>
</evidence>
<reference evidence="10" key="4">
    <citation type="submission" date="2025-09" db="UniProtKB">
        <authorList>
            <consortium name="Ensembl"/>
        </authorList>
    </citation>
    <scope>IDENTIFICATION</scope>
</reference>
<keyword evidence="5 8" id="KW-0472">Membrane</keyword>
<dbReference type="GO" id="GO:0019957">
    <property type="term" value="F:C-C chemokine binding"/>
    <property type="evidence" value="ECO:0007669"/>
    <property type="project" value="TreeGrafter"/>
</dbReference>
<dbReference type="GO" id="GO:0006955">
    <property type="term" value="P:immune response"/>
    <property type="evidence" value="ECO:0007669"/>
    <property type="project" value="TreeGrafter"/>
</dbReference>
<feature type="transmembrane region" description="Helical" evidence="8">
    <location>
        <begin position="243"/>
        <end position="271"/>
    </location>
</feature>
<sequence>QDDEAGTMTLFISSLHCSLSAVTSKPNCSSNCRLTHDFPVCIANSAVLGLCFVLGVPGNIAVLVMLVRRLKEKNFTHSLMLSLAVSDLLTLLPLPVWIWAFLNSWIFGSIVCKIISYVQYWGIFCSVFCVTLMSIQRYMQVLHPQAWAKLGDKGQMCLLAVIWILSGLLASYSLIQRDIGCDQHGFQFCFQKFSTDTEKVITLSLEILLFLICFFMLVVFYYRLHRGVKESQFFISSSRMTKLVKRIIAVFFILYILLPFANFLIIIAVLLENHNLSSIADYCAKVSKALTLVNSCVNPFLYAFSLQELRCPFTYRFSTTCIKCSSHLRAQRSPASSTDC</sequence>
<evidence type="ECO:0000256" key="2">
    <source>
        <dbReference type="ARBA" id="ARBA00022692"/>
    </source>
</evidence>